<sequence>MPKYLPILLLLLLPTLPTHATTLKIATLLPDGTSWMNMLRSGAEELEQRTEGRVKLRFYPGGVMGNDNSVLRKIRVGQLHGGALTAGGLAAIYPDIQIYSLPFLFRSLDEVDYVRKRMDPRLVAGLKKAGFISYGFSEGGFAYLMSQLPLDNVDQLLQRKIWSPEGDQISLSAFRSIGVSPVPLPLTDVLTGLQTGLIDTVGSSPSGAIALQWHTRIKHVADIPLIYLYGTLVIRDKALNKISSSDRQILREIMEERFRQINQQTRIDNQAALKALKKQGIRFFRPEEGERASWQHLIDKVEANLKREHQLDPTLFQQIQQLLADFRKGQR</sequence>
<dbReference type="OrthoDB" id="5670809at2"/>
<dbReference type="PATRIC" id="fig|1543721.4.peg.3081"/>
<feature type="signal peptide" evidence="2">
    <location>
        <begin position="1"/>
        <end position="20"/>
    </location>
</feature>
<dbReference type="RefSeq" id="WP_046860359.1">
    <property type="nucleotide sequence ID" value="NZ_CP011412.1"/>
</dbReference>
<dbReference type="GO" id="GO:0055085">
    <property type="term" value="P:transmembrane transport"/>
    <property type="evidence" value="ECO:0007669"/>
    <property type="project" value="InterPro"/>
</dbReference>
<dbReference type="CDD" id="cd13670">
    <property type="entry name" value="PBP2_TRAP_Tp0957_like"/>
    <property type="match status" value="1"/>
</dbReference>
<protein>
    <submittedName>
        <fullName evidence="3">C4-dicarboxylate ABC transporter</fullName>
    </submittedName>
</protein>
<gene>
    <name evidence="3" type="ORF">AAY24_14960</name>
</gene>
<dbReference type="EMBL" id="CP011412">
    <property type="protein sequence ID" value="AKH21434.1"/>
    <property type="molecule type" value="Genomic_DNA"/>
</dbReference>
<dbReference type="PANTHER" id="PTHR33376:SF5">
    <property type="entry name" value="EXTRACYTOPLASMIC SOLUTE RECEPTOR PROTEIN"/>
    <property type="match status" value="1"/>
</dbReference>
<dbReference type="Gene3D" id="3.40.190.170">
    <property type="entry name" value="Bacterial extracellular solute-binding protein, family 7"/>
    <property type="match status" value="1"/>
</dbReference>
<dbReference type="InterPro" id="IPR038404">
    <property type="entry name" value="TRAP_DctP_sf"/>
</dbReference>
<feature type="chain" id="PRO_5002517469" evidence="2">
    <location>
        <begin position="21"/>
        <end position="331"/>
    </location>
</feature>
<evidence type="ECO:0000256" key="1">
    <source>
        <dbReference type="ARBA" id="ARBA00022729"/>
    </source>
</evidence>
<evidence type="ECO:0000256" key="2">
    <source>
        <dbReference type="SAM" id="SignalP"/>
    </source>
</evidence>
<dbReference type="AlphaFoldDB" id="A0A0F7K1I2"/>
<dbReference type="Proteomes" id="UP000034410">
    <property type="component" value="Chromosome"/>
</dbReference>
<dbReference type="PANTHER" id="PTHR33376">
    <property type="match status" value="1"/>
</dbReference>
<evidence type="ECO:0000313" key="4">
    <source>
        <dbReference type="Proteomes" id="UP000034410"/>
    </source>
</evidence>
<accession>A0A0F7K1I2</accession>
<dbReference type="InterPro" id="IPR018389">
    <property type="entry name" value="DctP_fam"/>
</dbReference>
<keyword evidence="4" id="KW-1185">Reference proteome</keyword>
<reference evidence="3 4" key="1">
    <citation type="journal article" date="2015" name="Genome Announc.">
        <title>Complete Genome Sequence of Sedimenticola thiotaurini Strain SIP-G1, a Polyphosphate- and Polyhydroxyalkanoate-Accumulating Sulfur-Oxidizing Gammaproteobacterium Isolated from Salt Marsh Sediments.</title>
        <authorList>
            <person name="Flood B.E."/>
            <person name="Jones D.S."/>
            <person name="Bailey J.V."/>
        </authorList>
    </citation>
    <scope>NUCLEOTIDE SEQUENCE [LARGE SCALE GENOMIC DNA]</scope>
    <source>
        <strain evidence="3 4">SIP-G1</strain>
    </source>
</reference>
<evidence type="ECO:0000313" key="3">
    <source>
        <dbReference type="EMBL" id="AKH21434.1"/>
    </source>
</evidence>
<proteinExistence type="predicted"/>
<name>A0A0F7K1I2_9GAMM</name>
<organism evidence="3 4">
    <name type="scientific">Sedimenticola thiotaurini</name>
    <dbReference type="NCBI Taxonomy" id="1543721"/>
    <lineage>
        <taxon>Bacteria</taxon>
        <taxon>Pseudomonadati</taxon>
        <taxon>Pseudomonadota</taxon>
        <taxon>Gammaproteobacteria</taxon>
        <taxon>Chromatiales</taxon>
        <taxon>Sedimenticolaceae</taxon>
        <taxon>Sedimenticola</taxon>
    </lineage>
</organism>
<dbReference type="Pfam" id="PF03480">
    <property type="entry name" value="DctP"/>
    <property type="match status" value="1"/>
</dbReference>
<dbReference type="KEGG" id="seds:AAY24_14960"/>
<dbReference type="NCBIfam" id="NF037995">
    <property type="entry name" value="TRAP_S1"/>
    <property type="match status" value="1"/>
</dbReference>
<keyword evidence="1 2" id="KW-0732">Signal</keyword>